<gene>
    <name evidence="2" type="ORF">GF339_01005</name>
</gene>
<protein>
    <submittedName>
        <fullName evidence="2">Uncharacterized protein</fullName>
    </submittedName>
</protein>
<name>A0A9D5Q4C9_9BACT</name>
<reference evidence="2" key="1">
    <citation type="submission" date="2019-11" db="EMBL/GenBank/DDBJ databases">
        <title>Microbial mats filling the niche in hypersaline microbial mats.</title>
        <authorList>
            <person name="Wong H.L."/>
            <person name="Macleod F.I."/>
            <person name="White R.A. III"/>
            <person name="Burns B.P."/>
        </authorList>
    </citation>
    <scope>NUCLEOTIDE SEQUENCE</scope>
    <source>
        <strain evidence="2">Rbin_158</strain>
    </source>
</reference>
<evidence type="ECO:0000313" key="2">
    <source>
        <dbReference type="EMBL" id="MBD3323128.1"/>
    </source>
</evidence>
<dbReference type="AlphaFoldDB" id="A0A9D5Q4C9"/>
<accession>A0A9D5Q4C9</accession>
<dbReference type="EMBL" id="WJJP01000028">
    <property type="protein sequence ID" value="MBD3323128.1"/>
    <property type="molecule type" value="Genomic_DNA"/>
</dbReference>
<dbReference type="Proteomes" id="UP000649604">
    <property type="component" value="Unassembled WGS sequence"/>
</dbReference>
<proteinExistence type="predicted"/>
<feature type="chain" id="PRO_5038649353" evidence="1">
    <location>
        <begin position="26"/>
        <end position="197"/>
    </location>
</feature>
<evidence type="ECO:0000256" key="1">
    <source>
        <dbReference type="SAM" id="SignalP"/>
    </source>
</evidence>
<evidence type="ECO:0000313" key="3">
    <source>
        <dbReference type="Proteomes" id="UP000649604"/>
    </source>
</evidence>
<comment type="caution">
    <text evidence="2">The sequence shown here is derived from an EMBL/GenBank/DDBJ whole genome shotgun (WGS) entry which is preliminary data.</text>
</comment>
<feature type="signal peptide" evidence="1">
    <location>
        <begin position="1"/>
        <end position="25"/>
    </location>
</feature>
<organism evidence="2 3">
    <name type="scientific">candidate division KSB3 bacterium</name>
    <dbReference type="NCBI Taxonomy" id="2044937"/>
    <lineage>
        <taxon>Bacteria</taxon>
        <taxon>candidate division KSB3</taxon>
    </lineage>
</organism>
<sequence length="197" mass="23052">MRNARLPHAVLLLMMLLSMVVEGKAEDGTAQPLEDRTQQIEQLAEEADAYFQQQEFLASYELYRSILLLDPTHELAQERIYEIADIYKTLAEMAKQDQNPEQSDILYHHYRDIVRDMLGLMTTRLKETLKIYNKLKLDATTEDQERIVVLADIIDILRDLKTLYEDFPRENAETAQIVKKISATITKYEEELARYQP</sequence>
<keyword evidence="1" id="KW-0732">Signal</keyword>